<protein>
    <submittedName>
        <fullName evidence="2">Uncharacterized protein</fullName>
    </submittedName>
</protein>
<name>A0A8H5HSE9_9AGAR</name>
<evidence type="ECO:0000256" key="1">
    <source>
        <dbReference type="SAM" id="MobiDB-lite"/>
    </source>
</evidence>
<comment type="caution">
    <text evidence="2">The sequence shown here is derived from an EMBL/GenBank/DDBJ whole genome shotgun (WGS) entry which is preliminary data.</text>
</comment>
<gene>
    <name evidence="2" type="ORF">D9757_004793</name>
</gene>
<keyword evidence="3" id="KW-1185">Reference proteome</keyword>
<organism evidence="2 3">
    <name type="scientific">Collybiopsis confluens</name>
    <dbReference type="NCBI Taxonomy" id="2823264"/>
    <lineage>
        <taxon>Eukaryota</taxon>
        <taxon>Fungi</taxon>
        <taxon>Dikarya</taxon>
        <taxon>Basidiomycota</taxon>
        <taxon>Agaricomycotina</taxon>
        <taxon>Agaricomycetes</taxon>
        <taxon>Agaricomycetidae</taxon>
        <taxon>Agaricales</taxon>
        <taxon>Marasmiineae</taxon>
        <taxon>Omphalotaceae</taxon>
        <taxon>Collybiopsis</taxon>
    </lineage>
</organism>
<evidence type="ECO:0000313" key="3">
    <source>
        <dbReference type="Proteomes" id="UP000518752"/>
    </source>
</evidence>
<feature type="compositionally biased region" description="Basic and acidic residues" evidence="1">
    <location>
        <begin position="122"/>
        <end position="144"/>
    </location>
</feature>
<sequence length="163" mass="17690">MIQLLLSITSLPNGKDDLQLFVPGKCLGLAWAPHFKAYSPTTGFTNQMRTSIICFNVVLFTSVAALPMQIERPQRAVEAASASHPGPPSWMRAEESLTHAGLPSWGQTEADGHDTSLLSGSLKRDIVADKQDASPPSWKRESVLHDAPPPFWKRDSAADGSLI</sequence>
<proteinExistence type="predicted"/>
<dbReference type="AlphaFoldDB" id="A0A8H5HSE9"/>
<feature type="region of interest" description="Disordered" evidence="1">
    <location>
        <begin position="77"/>
        <end position="163"/>
    </location>
</feature>
<dbReference type="Proteomes" id="UP000518752">
    <property type="component" value="Unassembled WGS sequence"/>
</dbReference>
<accession>A0A8H5HSE9</accession>
<evidence type="ECO:0000313" key="2">
    <source>
        <dbReference type="EMBL" id="KAF5388645.1"/>
    </source>
</evidence>
<dbReference type="EMBL" id="JAACJN010000028">
    <property type="protein sequence ID" value="KAF5388645.1"/>
    <property type="molecule type" value="Genomic_DNA"/>
</dbReference>
<reference evidence="2 3" key="1">
    <citation type="journal article" date="2020" name="ISME J.">
        <title>Uncovering the hidden diversity of litter-decomposition mechanisms in mushroom-forming fungi.</title>
        <authorList>
            <person name="Floudas D."/>
            <person name="Bentzer J."/>
            <person name="Ahren D."/>
            <person name="Johansson T."/>
            <person name="Persson P."/>
            <person name="Tunlid A."/>
        </authorList>
    </citation>
    <scope>NUCLEOTIDE SEQUENCE [LARGE SCALE GENOMIC DNA]</scope>
    <source>
        <strain evidence="2 3">CBS 406.79</strain>
    </source>
</reference>